<protein>
    <recommendedName>
        <fullName evidence="1">MoxR-vWA-beta-propeller ternary system domain-containing protein</fullName>
    </recommendedName>
</protein>
<feature type="domain" description="MoxR-vWA-beta-propeller ternary system" evidence="1">
    <location>
        <begin position="13"/>
        <end position="238"/>
    </location>
</feature>
<sequence>MAAHPSNLVTWLLEIDEAHLEFLAPVRHWDFLSMASGPGVCWVKGFRPEDLESPEITSIPFKRLLYLRDEHLFPAGGLVPLKQLPAGLAWIPLEKGLPLQLPSFNHNYFGIQERLTIRLVPASIEKAPAALLAPLDVLRAYADMASSIRLKGLNWVVLDDQALVVGEPLLPLPGEVYWRQGHHLLPAGFAFEFPFLVETIGANVGSPGACLLLWDKEGGCLRIGRDMFCPLSRSSVRQTTGASDDHNLNRMT</sequence>
<dbReference type="Pfam" id="PF19918">
    <property type="entry name" value="bpX2"/>
    <property type="match status" value="1"/>
</dbReference>
<evidence type="ECO:0000313" key="2">
    <source>
        <dbReference type="EMBL" id="GGA89056.1"/>
    </source>
</evidence>
<reference evidence="2" key="2">
    <citation type="submission" date="2020-09" db="EMBL/GenBank/DDBJ databases">
        <authorList>
            <person name="Sun Q."/>
            <person name="Zhou Y."/>
        </authorList>
    </citation>
    <scope>NUCLEOTIDE SEQUENCE</scope>
    <source>
        <strain evidence="2">CGMCC 1.15448</strain>
    </source>
</reference>
<reference evidence="2" key="1">
    <citation type="journal article" date="2014" name="Int. J. Syst. Evol. Microbiol.">
        <title>Complete genome sequence of Corynebacterium casei LMG S-19264T (=DSM 44701T), isolated from a smear-ripened cheese.</title>
        <authorList>
            <consortium name="US DOE Joint Genome Institute (JGI-PGF)"/>
            <person name="Walter F."/>
            <person name="Albersmeier A."/>
            <person name="Kalinowski J."/>
            <person name="Ruckert C."/>
        </authorList>
    </citation>
    <scope>NUCLEOTIDE SEQUENCE</scope>
    <source>
        <strain evidence="2">CGMCC 1.15448</strain>
    </source>
</reference>
<name>A0A8J2UA32_9BACT</name>
<dbReference type="EMBL" id="BMJC01000001">
    <property type="protein sequence ID" value="GGA89056.1"/>
    <property type="molecule type" value="Genomic_DNA"/>
</dbReference>
<dbReference type="AlphaFoldDB" id="A0A8J2UA32"/>
<dbReference type="RefSeq" id="WP_188929222.1">
    <property type="nucleotide sequence ID" value="NZ_BMJC01000001.1"/>
</dbReference>
<proteinExistence type="predicted"/>
<accession>A0A8J2UA32</accession>
<evidence type="ECO:0000259" key="1">
    <source>
        <dbReference type="Pfam" id="PF19918"/>
    </source>
</evidence>
<dbReference type="Proteomes" id="UP000607559">
    <property type="component" value="Unassembled WGS sequence"/>
</dbReference>
<comment type="caution">
    <text evidence="2">The sequence shown here is derived from an EMBL/GenBank/DDBJ whole genome shotgun (WGS) entry which is preliminary data.</text>
</comment>
<gene>
    <name evidence="2" type="ORF">GCM10011511_10390</name>
</gene>
<dbReference type="InterPro" id="IPR045552">
    <property type="entry name" value="bpX2"/>
</dbReference>
<evidence type="ECO:0000313" key="3">
    <source>
        <dbReference type="Proteomes" id="UP000607559"/>
    </source>
</evidence>
<keyword evidence="3" id="KW-1185">Reference proteome</keyword>
<organism evidence="2 3">
    <name type="scientific">Puia dinghuensis</name>
    <dbReference type="NCBI Taxonomy" id="1792502"/>
    <lineage>
        <taxon>Bacteria</taxon>
        <taxon>Pseudomonadati</taxon>
        <taxon>Bacteroidota</taxon>
        <taxon>Chitinophagia</taxon>
        <taxon>Chitinophagales</taxon>
        <taxon>Chitinophagaceae</taxon>
        <taxon>Puia</taxon>
    </lineage>
</organism>